<keyword evidence="1" id="KW-0378">Hydrolase</keyword>
<dbReference type="InterPro" id="IPR036380">
    <property type="entry name" value="Isochorismatase-like_sf"/>
</dbReference>
<organism evidence="3 4">
    <name type="scientific">Vibrio tritonius</name>
    <dbReference type="NCBI Taxonomy" id="1435069"/>
    <lineage>
        <taxon>Bacteria</taxon>
        <taxon>Pseudomonadati</taxon>
        <taxon>Pseudomonadota</taxon>
        <taxon>Gammaproteobacteria</taxon>
        <taxon>Vibrionales</taxon>
        <taxon>Vibrionaceae</taxon>
        <taxon>Vibrio</taxon>
    </lineage>
</organism>
<dbReference type="PRINTS" id="PR01398">
    <property type="entry name" value="ISCHRISMTASE"/>
</dbReference>
<dbReference type="PIRSF" id="PIRSF001111">
    <property type="entry name" value="Isochorismatase"/>
    <property type="match status" value="1"/>
</dbReference>
<evidence type="ECO:0000313" key="4">
    <source>
        <dbReference type="Proteomes" id="UP001199044"/>
    </source>
</evidence>
<feature type="domain" description="Isochorismatase-like" evidence="2">
    <location>
        <begin position="32"/>
        <end position="203"/>
    </location>
</feature>
<evidence type="ECO:0000259" key="2">
    <source>
        <dbReference type="Pfam" id="PF00857"/>
    </source>
</evidence>
<gene>
    <name evidence="3" type="ORF">LDJ79_08240</name>
</gene>
<reference evidence="4" key="1">
    <citation type="submission" date="2023-07" db="EMBL/GenBank/DDBJ databases">
        <title>Molecular identification of indigenous halophilic bacteria isolated from red sea cost, biodegradation of synthetic dyes and assessment of degraded metabolite toxicity.</title>
        <authorList>
            <person name="Chaieb K."/>
            <person name="Altayb H.N."/>
        </authorList>
    </citation>
    <scope>NUCLEOTIDE SEQUENCE [LARGE SCALE GENOMIC DNA]</scope>
    <source>
        <strain evidence="4">K20</strain>
    </source>
</reference>
<dbReference type="Proteomes" id="UP001199044">
    <property type="component" value="Unassembled WGS sequence"/>
</dbReference>
<dbReference type="Gene3D" id="3.40.50.850">
    <property type="entry name" value="Isochorismatase-like"/>
    <property type="match status" value="1"/>
</dbReference>
<dbReference type="InterPro" id="IPR000868">
    <property type="entry name" value="Isochorismatase-like_dom"/>
</dbReference>
<dbReference type="PANTHER" id="PTHR43540">
    <property type="entry name" value="PEROXYUREIDOACRYLATE/UREIDOACRYLATE AMIDOHYDROLASE-RELATED"/>
    <property type="match status" value="1"/>
</dbReference>
<protein>
    <submittedName>
        <fullName evidence="3">Isochorismatase family protein</fullName>
    </submittedName>
</protein>
<proteinExistence type="predicted"/>
<evidence type="ECO:0000313" key="3">
    <source>
        <dbReference type="EMBL" id="MCA2016096.1"/>
    </source>
</evidence>
<dbReference type="PANTHER" id="PTHR43540:SF3">
    <property type="entry name" value="ENTEROBACTIN SYNTHASE COMPONENT B"/>
    <property type="match status" value="1"/>
</dbReference>
<dbReference type="Pfam" id="PF00857">
    <property type="entry name" value="Isochorismatase"/>
    <property type="match status" value="1"/>
</dbReference>
<comment type="caution">
    <text evidence="3">The sequence shown here is derived from an EMBL/GenBank/DDBJ whole genome shotgun (WGS) entry which is preliminary data.</text>
</comment>
<dbReference type="EMBL" id="JAIWIU010000045">
    <property type="protein sequence ID" value="MCA2016096.1"/>
    <property type="molecule type" value="Genomic_DNA"/>
</dbReference>
<dbReference type="RefSeq" id="WP_225250230.1">
    <property type="nucleotide sequence ID" value="NZ_JAIWIU010000045.1"/>
</dbReference>
<dbReference type="InterPro" id="IPR050272">
    <property type="entry name" value="Isochorismatase-like_hydrls"/>
</dbReference>
<keyword evidence="4" id="KW-1185">Reference proteome</keyword>
<evidence type="ECO:0000256" key="1">
    <source>
        <dbReference type="ARBA" id="ARBA00022801"/>
    </source>
</evidence>
<sequence length="219" mass="24466">MAIPKLNSYSLDNLMLGVTNKVDWAVDPSRAVLLVHDMQQYFLDFYADDQLKSTLISRVKTLKAACKAQGIPVVYTAQPGDQDPADRALLTDFWGTGLKADESITRIVPELAPESDDIVYTKWRYSAFKRSDLLNMMQESGRDQLIICGVYAHIGCMLTAADAFMYDIQAFFVSDALGDFSREEHIHALNYVSKRCGYVTTQAALLDTLQVNEAEFADA</sequence>
<dbReference type="InterPro" id="IPR016291">
    <property type="entry name" value="Isochorismatase"/>
</dbReference>
<name>A0ABS7YKC9_9VIBR</name>
<accession>A0ABS7YKC9</accession>
<dbReference type="SUPFAM" id="SSF52499">
    <property type="entry name" value="Isochorismatase-like hydrolases"/>
    <property type="match status" value="1"/>
</dbReference>